<comment type="caution">
    <text evidence="2">The sequence shown here is derived from an EMBL/GenBank/DDBJ whole genome shotgun (WGS) entry which is preliminary data.</text>
</comment>
<dbReference type="Proteomes" id="UP000695562">
    <property type="component" value="Unassembled WGS sequence"/>
</dbReference>
<organism evidence="2 3">
    <name type="scientific">Polysphondylium violaceum</name>
    <dbReference type="NCBI Taxonomy" id="133409"/>
    <lineage>
        <taxon>Eukaryota</taxon>
        <taxon>Amoebozoa</taxon>
        <taxon>Evosea</taxon>
        <taxon>Eumycetozoa</taxon>
        <taxon>Dictyostelia</taxon>
        <taxon>Dictyosteliales</taxon>
        <taxon>Dictyosteliaceae</taxon>
        <taxon>Polysphondylium</taxon>
    </lineage>
</organism>
<dbReference type="OrthoDB" id="24303at2759"/>
<evidence type="ECO:0000313" key="3">
    <source>
        <dbReference type="Proteomes" id="UP000695562"/>
    </source>
</evidence>
<dbReference type="InterPro" id="IPR008615">
    <property type="entry name" value="FNIP"/>
</dbReference>
<name>A0A8J4PS72_9MYCE</name>
<gene>
    <name evidence="2" type="ORF">CYY_007195</name>
</gene>
<protein>
    <recommendedName>
        <fullName evidence="4">FNIP repeat-containing protein</fullName>
    </recommendedName>
</protein>
<proteinExistence type="predicted"/>
<keyword evidence="1" id="KW-0677">Repeat</keyword>
<dbReference type="EMBL" id="AJWJ01000370">
    <property type="protein sequence ID" value="KAF2071479.1"/>
    <property type="molecule type" value="Genomic_DNA"/>
</dbReference>
<accession>A0A8J4PS72</accession>
<reference evidence="2" key="1">
    <citation type="submission" date="2020-01" db="EMBL/GenBank/DDBJ databases">
        <title>Development of genomics and gene disruption for Polysphondylium violaceum indicates a role for the polyketide synthase stlB in stalk morphogenesis.</title>
        <authorList>
            <person name="Narita B."/>
            <person name="Kawabe Y."/>
            <person name="Kin K."/>
            <person name="Saito T."/>
            <person name="Gibbs R."/>
            <person name="Kuspa A."/>
            <person name="Muzny D."/>
            <person name="Queller D."/>
            <person name="Richards S."/>
            <person name="Strassman J."/>
            <person name="Sucgang R."/>
            <person name="Worley K."/>
            <person name="Schaap P."/>
        </authorList>
    </citation>
    <scope>NUCLEOTIDE SEQUENCE</scope>
    <source>
        <strain evidence="2">QSvi11</strain>
    </source>
</reference>
<dbReference type="InterPro" id="IPR051251">
    <property type="entry name" value="STK_FNIP-Repeat"/>
</dbReference>
<dbReference type="AlphaFoldDB" id="A0A8J4PS72"/>
<sequence length="532" mass="60913">MIDDLFFSIWRNKYLRKKIAPLSYTQYVIIKNITVLDKKYEYLSLLNHYHVPVVYHIRDLDHLCIYTSHKHNYLITHVIVSASFYKNHLHLLQQQQSPATPILFGISISESDSDSKIIGKELPLSIQYYSNTRLKPLTKDDIPRSVTSLFLGTSNIELGVIPEGVKTLVIDKQGEQIFKFENLPRSLTSLYFFSNTYSNGEKVDFDLLPPNLLSFNLNILDDLDCTGNLPKSLTCLSHNPKIIPDGLVRLNMKSITHLSDYIFPKSLTYLKYNYILFDSQSSKISFPPNLKTLLLDSCPNSILNQDNCPSGILSYSNINYFENFEVPYIPPTATKVYLKFLNEIKELPIIPTSVTHLEIVSKFAKVVPNGYFSNNITKLAFHSDQDLYPGLIPSSVTKLTLTYAKPIQAHVIPSSVKKLSLKGPKVSIELPNSITSLSFENQNQVYSDIVIPNSVTKLKVRNMDFKTFPFHLFKNVTTLSTIQILSNAKGTFEKLFSTTNIKIVKRGDFYYHCINQQLYKEVCHLKLFYLRE</sequence>
<evidence type="ECO:0000256" key="1">
    <source>
        <dbReference type="ARBA" id="ARBA00022737"/>
    </source>
</evidence>
<dbReference type="Pfam" id="PF05725">
    <property type="entry name" value="FNIP"/>
    <property type="match status" value="3"/>
</dbReference>
<evidence type="ECO:0000313" key="2">
    <source>
        <dbReference type="EMBL" id="KAF2071479.1"/>
    </source>
</evidence>
<dbReference type="PANTHER" id="PTHR32134:SF169">
    <property type="entry name" value="FNIP REPEAT-CONTAINING PROTEIN-RELATED"/>
    <property type="match status" value="1"/>
</dbReference>
<evidence type="ECO:0008006" key="4">
    <source>
        <dbReference type="Google" id="ProtNLM"/>
    </source>
</evidence>
<dbReference type="PANTHER" id="PTHR32134">
    <property type="entry name" value="FNIP REPEAT-CONTAINING PROTEIN"/>
    <property type="match status" value="1"/>
</dbReference>
<keyword evidence="3" id="KW-1185">Reference proteome</keyword>